<name>A0A1H3W1F9_9GAMM</name>
<keyword evidence="2 4" id="KW-0378">Hydrolase</keyword>
<dbReference type="AlphaFoldDB" id="A0A1H3W1F9"/>
<evidence type="ECO:0000256" key="3">
    <source>
        <dbReference type="PIRSR" id="PIRSR001235-1"/>
    </source>
</evidence>
<sequence>MLLQVNQERLWQSIEDINQFGATAEGGVCRLEFSPENKQARDLFVRWCEEAGCTVRVDKFGNIFARRPGKNPDGAAVITGSHLDTQTSGGRFDGIYGVLAGLEVVRTLNDNNIETENPIEIAVWTNEEGELFLPMIGSAVWLGMNDLEETLELQESDGLTIRQGLQNMGYLGDMEVNSYPVKCYFEAHIEQGPVLEENGEVLGVVNCAQKQYWYNLKVVGQEAHAGPTPMASRKDAMVAVSRMVLEFDRIGRAYDNARSTCGHFEVYPNSRNTVPGEVCFTGDLRNPDPAVLEKMDIEMRDSLAKIADEMRVELDIELHTTIDYVPFNETLVNWVREATIDTGLPWREMYTGAGHDCVNIAQRYPATMIFVPCKDGISHNPAEDAKAEDLAAGATVLANAMLKAANYGGEL</sequence>
<evidence type="ECO:0000256" key="1">
    <source>
        <dbReference type="ARBA" id="ARBA00006153"/>
    </source>
</evidence>
<feature type="binding site" evidence="3">
    <location>
        <position position="128"/>
    </location>
    <ligand>
        <name>Zn(2+)</name>
        <dbReference type="ChEBI" id="CHEBI:29105"/>
        <label>2</label>
    </ligand>
</feature>
<dbReference type="GO" id="GO:0046872">
    <property type="term" value="F:metal ion binding"/>
    <property type="evidence" value="ECO:0007669"/>
    <property type="project" value="UniProtKB-KW"/>
</dbReference>
<dbReference type="Gene3D" id="3.30.70.360">
    <property type="match status" value="1"/>
</dbReference>
<dbReference type="Pfam" id="PF01546">
    <property type="entry name" value="Peptidase_M20"/>
    <property type="match status" value="1"/>
</dbReference>
<dbReference type="OrthoDB" id="9808195at2"/>
<comment type="cofactor">
    <cofactor evidence="3">
        <name>Zn(2+)</name>
        <dbReference type="ChEBI" id="CHEBI:29105"/>
    </cofactor>
    <text evidence="3">Binds 2 Zn(2+) ions per subunit.</text>
</comment>
<dbReference type="GO" id="GO:0016813">
    <property type="term" value="F:hydrolase activity, acting on carbon-nitrogen (but not peptide) bonds, in linear amidines"/>
    <property type="evidence" value="ECO:0007669"/>
    <property type="project" value="InterPro"/>
</dbReference>
<keyword evidence="5" id="KW-1185">Reference proteome</keyword>
<dbReference type="SUPFAM" id="SSF55031">
    <property type="entry name" value="Bacterial exopeptidase dimerisation domain"/>
    <property type="match status" value="1"/>
</dbReference>
<evidence type="ECO:0000313" key="4">
    <source>
        <dbReference type="EMBL" id="SDZ80731.1"/>
    </source>
</evidence>
<dbReference type="NCBIfam" id="TIGR01879">
    <property type="entry name" value="hydantase"/>
    <property type="match status" value="1"/>
</dbReference>
<gene>
    <name evidence="4" type="ORF">SAMN05216562_0462</name>
</gene>
<dbReference type="SUPFAM" id="SSF53187">
    <property type="entry name" value="Zn-dependent exopeptidases"/>
    <property type="match status" value="1"/>
</dbReference>
<reference evidence="5" key="1">
    <citation type="submission" date="2016-10" db="EMBL/GenBank/DDBJ databases">
        <authorList>
            <person name="Varghese N."/>
            <person name="Submissions S."/>
        </authorList>
    </citation>
    <scope>NUCLEOTIDE SEQUENCE [LARGE SCALE GENOMIC DNA]</scope>
    <source>
        <strain evidence="5">CGMCC 1.10657</strain>
    </source>
</reference>
<feature type="binding site" evidence="3">
    <location>
        <position position="188"/>
    </location>
    <ligand>
        <name>Zn(2+)</name>
        <dbReference type="ChEBI" id="CHEBI:29105"/>
        <label>1</label>
    </ligand>
</feature>
<dbReference type="InterPro" id="IPR002933">
    <property type="entry name" value="Peptidase_M20"/>
</dbReference>
<feature type="binding site" evidence="3">
    <location>
        <position position="93"/>
    </location>
    <ligand>
        <name>Zn(2+)</name>
        <dbReference type="ChEBI" id="CHEBI:29105"/>
        <label>2</label>
    </ligand>
</feature>
<dbReference type="Gene3D" id="3.40.630.10">
    <property type="entry name" value="Zn peptidases"/>
    <property type="match status" value="1"/>
</dbReference>
<dbReference type="STRING" id="658218.SAMN05216562_0462"/>
<feature type="binding site" evidence="3">
    <location>
        <position position="82"/>
    </location>
    <ligand>
        <name>Zn(2+)</name>
        <dbReference type="ChEBI" id="CHEBI:29105"/>
        <label>1</label>
    </ligand>
</feature>
<feature type="binding site" evidence="3">
    <location>
        <position position="93"/>
    </location>
    <ligand>
        <name>Zn(2+)</name>
        <dbReference type="ChEBI" id="CHEBI:29105"/>
        <label>1</label>
    </ligand>
</feature>
<evidence type="ECO:0000256" key="2">
    <source>
        <dbReference type="ARBA" id="ARBA00022801"/>
    </source>
</evidence>
<protein>
    <submittedName>
        <fullName evidence="4">N-carbamoyl-L-amino-acid hydrolase</fullName>
    </submittedName>
</protein>
<dbReference type="PANTHER" id="PTHR32494">
    <property type="entry name" value="ALLANTOATE DEIMINASE-RELATED"/>
    <property type="match status" value="1"/>
</dbReference>
<comment type="similarity">
    <text evidence="1">Belongs to the peptidase M20 family.</text>
</comment>
<organism evidence="4 5">
    <name type="scientific">Microbulbifer marinus</name>
    <dbReference type="NCBI Taxonomy" id="658218"/>
    <lineage>
        <taxon>Bacteria</taxon>
        <taxon>Pseudomonadati</taxon>
        <taxon>Pseudomonadota</taxon>
        <taxon>Gammaproteobacteria</taxon>
        <taxon>Cellvibrionales</taxon>
        <taxon>Microbulbiferaceae</taxon>
        <taxon>Microbulbifer</taxon>
    </lineage>
</organism>
<dbReference type="RefSeq" id="WP_091384720.1">
    <property type="nucleotide sequence ID" value="NZ_FNQO01000001.1"/>
</dbReference>
<dbReference type="InterPro" id="IPR036264">
    <property type="entry name" value="Bact_exopeptidase_dim_dom"/>
</dbReference>
<dbReference type="NCBIfam" id="NF006769">
    <property type="entry name" value="PRK09290.1-3"/>
    <property type="match status" value="1"/>
</dbReference>
<dbReference type="PANTHER" id="PTHR32494:SF5">
    <property type="entry name" value="ALLANTOATE AMIDOHYDROLASE"/>
    <property type="match status" value="1"/>
</dbReference>
<keyword evidence="3" id="KW-0479">Metal-binding</keyword>
<feature type="binding site" evidence="3">
    <location>
        <position position="379"/>
    </location>
    <ligand>
        <name>Zn(2+)</name>
        <dbReference type="ChEBI" id="CHEBI:29105"/>
        <label>2</label>
    </ligand>
</feature>
<proteinExistence type="inferred from homology"/>
<dbReference type="EMBL" id="FNQO01000001">
    <property type="protein sequence ID" value="SDZ80731.1"/>
    <property type="molecule type" value="Genomic_DNA"/>
</dbReference>
<dbReference type="CDD" id="cd03884">
    <property type="entry name" value="M20_bAS"/>
    <property type="match status" value="1"/>
</dbReference>
<dbReference type="InterPro" id="IPR010158">
    <property type="entry name" value="Amidase_Cbmase"/>
</dbReference>
<keyword evidence="3" id="KW-0862">Zinc</keyword>
<dbReference type="PIRSF" id="PIRSF001235">
    <property type="entry name" value="Amidase_carbamoylase"/>
    <property type="match status" value="1"/>
</dbReference>
<accession>A0A1H3W1F9</accession>
<dbReference type="Proteomes" id="UP000198658">
    <property type="component" value="Unassembled WGS sequence"/>
</dbReference>
<evidence type="ECO:0000313" key="5">
    <source>
        <dbReference type="Proteomes" id="UP000198658"/>
    </source>
</evidence>